<sequence length="71" mass="7078">MSGYAVFAVSSVALGLGRNIRGEDVALGFRRKGLLGKPAAGHAANGCATFAISCVELGAVTALIGKSNKSV</sequence>
<comment type="caution">
    <text evidence="1">The sequence shown here is derived from an EMBL/GenBank/DDBJ whole genome shotgun (WGS) entry which is preliminary data.</text>
</comment>
<name>A0A9N9C5N3_9GLOM</name>
<protein>
    <submittedName>
        <fullName evidence="1">9739_t:CDS:1</fullName>
    </submittedName>
</protein>
<gene>
    <name evidence="1" type="ORF">FCALED_LOCUS8046</name>
</gene>
<dbReference type="AlphaFoldDB" id="A0A9N9C5N3"/>
<evidence type="ECO:0000313" key="1">
    <source>
        <dbReference type="EMBL" id="CAG8590064.1"/>
    </source>
</evidence>
<keyword evidence="2" id="KW-1185">Reference proteome</keyword>
<dbReference type="EMBL" id="CAJVPQ010002266">
    <property type="protein sequence ID" value="CAG8590064.1"/>
    <property type="molecule type" value="Genomic_DNA"/>
</dbReference>
<dbReference type="Proteomes" id="UP000789570">
    <property type="component" value="Unassembled WGS sequence"/>
</dbReference>
<organism evidence="1 2">
    <name type="scientific">Funneliformis caledonium</name>
    <dbReference type="NCBI Taxonomy" id="1117310"/>
    <lineage>
        <taxon>Eukaryota</taxon>
        <taxon>Fungi</taxon>
        <taxon>Fungi incertae sedis</taxon>
        <taxon>Mucoromycota</taxon>
        <taxon>Glomeromycotina</taxon>
        <taxon>Glomeromycetes</taxon>
        <taxon>Glomerales</taxon>
        <taxon>Glomeraceae</taxon>
        <taxon>Funneliformis</taxon>
    </lineage>
</organism>
<reference evidence="1" key="1">
    <citation type="submission" date="2021-06" db="EMBL/GenBank/DDBJ databases">
        <authorList>
            <person name="Kallberg Y."/>
            <person name="Tangrot J."/>
            <person name="Rosling A."/>
        </authorList>
    </citation>
    <scope>NUCLEOTIDE SEQUENCE</scope>
    <source>
        <strain evidence="1">UK204</strain>
    </source>
</reference>
<accession>A0A9N9C5N3</accession>
<proteinExistence type="predicted"/>
<evidence type="ECO:0000313" key="2">
    <source>
        <dbReference type="Proteomes" id="UP000789570"/>
    </source>
</evidence>